<dbReference type="InterPro" id="IPR050205">
    <property type="entry name" value="CDPK_Ser/Thr_kinases"/>
</dbReference>
<keyword evidence="1" id="KW-0723">Serine/threonine-protein kinase</keyword>
<evidence type="ECO:0000256" key="3">
    <source>
        <dbReference type="ARBA" id="ARBA00022741"/>
    </source>
</evidence>
<evidence type="ECO:0000313" key="9">
    <source>
        <dbReference type="EMBL" id="WWC88791.1"/>
    </source>
</evidence>
<dbReference type="InterPro" id="IPR008271">
    <property type="entry name" value="Ser/Thr_kinase_AS"/>
</dbReference>
<sequence>MPKEEILHPGAGTLYVYGNGRTRGSSPIGRNSKSRSKGSKDRSSKYDSHITAGPPILKWDDLVKHTEDPITAAHPDYLLKHGITEYTYLPLSSGGLLGKGKFSTVYKVLGADGLYYALKHTPLHPHHPLISARLLREPTLLAELPSHPCLIGVEGWVRTQGHFYLVEQYASSHVPLPAHPLPLQPSRAAYILDQLVSVIRDTLHEKGRVCHRDLKGDNVLVDVETGEILILDLGLATRFSASEPKLTTCCGSPAFHSPEIVQALARPPGEVTYYGPELDIWCIALTMLSLLLQIKFPLGPKHTSLYVMRERARDRLSELDAMYPPHAPWRPPTSALSSEINLDFEKSEWARVRKAMRDFLEIDGNTRMAKFHSYELGEKIKQRVSDWDDKEQSRRFKSTSFIESEIKYTLPIYSDDQEDIEQYRIHTNDKKHKDKSKTKKDIIVLRNPMAESERRCKSYIKYLMRSAGIMYHLLPTAQMSSTASTPTPTANGSAVKEDTIFQLAMNVPLDMLSDDHSSSTNDPQVGWFPSLFSFGKKPPPINSASTSPQQRSVSLPPSKRSETPKAEHPAAAERDKSPRRALRCYIKVEFIHSPHMSPIGERRRGSVETFTSYRDGWGSMLSPLQPVTSLFDNHTTAKPSTTPSKNYTFPPRSTSVSKAAVNRPGNRRSVSHASTSLPRQPLTRIATTSSINNGYGLGYGVPASPLSKQISLSDSPPNDTIEPLPRPHSRASSRSRKSSLGYAFPSAHHSQQYYHNNGLLNSSHESKIIIHLSDPRAYGILKKAFNVQPNINGNTMKDLNLLSPTTFRRPSLAPSLTMSTRDPEPSQSESSEDDRERGIKIRKNKEEHRSVGEEQEERGRPRSKDDSTSMLQLQKMKSRNSTKSSKSSDSDPTKKSSLSPELNVNIKHDEIITKIKSATNGDIENHATRRFMDKRSSSKSRPHRGLLEVIFGNHNEDNDDVSKNSRRKVGNENNANGISGLGMSLGTGYGRAMRARSVPPYRSVDDLI</sequence>
<keyword evidence="4" id="KW-0418">Kinase</keyword>
<keyword evidence="10" id="KW-1185">Reference proteome</keyword>
<evidence type="ECO:0000256" key="5">
    <source>
        <dbReference type="ARBA" id="ARBA00022840"/>
    </source>
</evidence>
<evidence type="ECO:0000256" key="1">
    <source>
        <dbReference type="ARBA" id="ARBA00022527"/>
    </source>
</evidence>
<gene>
    <name evidence="9" type="ORF">L201_003704</name>
</gene>
<feature type="compositionally biased region" description="Polar residues" evidence="7">
    <location>
        <begin position="805"/>
        <end position="820"/>
    </location>
</feature>
<dbReference type="CDD" id="cd00180">
    <property type="entry name" value="PKc"/>
    <property type="match status" value="1"/>
</dbReference>
<proteinExistence type="predicted"/>
<evidence type="ECO:0000259" key="8">
    <source>
        <dbReference type="PROSITE" id="PS50011"/>
    </source>
</evidence>
<keyword evidence="5 6" id="KW-0067">ATP-binding</keyword>
<evidence type="ECO:0000256" key="2">
    <source>
        <dbReference type="ARBA" id="ARBA00022679"/>
    </source>
</evidence>
<organism evidence="9 10">
    <name type="scientific">Kwoniella dendrophila CBS 6074</name>
    <dbReference type="NCBI Taxonomy" id="1295534"/>
    <lineage>
        <taxon>Eukaryota</taxon>
        <taxon>Fungi</taxon>
        <taxon>Dikarya</taxon>
        <taxon>Basidiomycota</taxon>
        <taxon>Agaricomycotina</taxon>
        <taxon>Tremellomycetes</taxon>
        <taxon>Tremellales</taxon>
        <taxon>Cryptococcaceae</taxon>
        <taxon>Kwoniella</taxon>
    </lineage>
</organism>
<feature type="compositionally biased region" description="Polar residues" evidence="7">
    <location>
        <begin position="632"/>
        <end position="657"/>
    </location>
</feature>
<dbReference type="SUPFAM" id="SSF56112">
    <property type="entry name" value="Protein kinase-like (PK-like)"/>
    <property type="match status" value="1"/>
</dbReference>
<feature type="compositionally biased region" description="Basic and acidic residues" evidence="7">
    <location>
        <begin position="38"/>
        <end position="48"/>
    </location>
</feature>
<feature type="region of interest" description="Disordered" evidence="7">
    <location>
        <begin position="708"/>
        <end position="741"/>
    </location>
</feature>
<protein>
    <recommendedName>
        <fullName evidence="8">Protein kinase domain-containing protein</fullName>
    </recommendedName>
</protein>
<feature type="region of interest" description="Disordered" evidence="7">
    <location>
        <begin position="538"/>
        <end position="578"/>
    </location>
</feature>
<dbReference type="PROSITE" id="PS00108">
    <property type="entry name" value="PROTEIN_KINASE_ST"/>
    <property type="match status" value="1"/>
</dbReference>
<name>A0AAX4JUB8_9TREE</name>
<feature type="region of interest" description="Disordered" evidence="7">
    <location>
        <begin position="1"/>
        <end position="49"/>
    </location>
</feature>
<evidence type="ECO:0000256" key="7">
    <source>
        <dbReference type="SAM" id="MobiDB-lite"/>
    </source>
</evidence>
<evidence type="ECO:0000256" key="6">
    <source>
        <dbReference type="PROSITE-ProRule" id="PRU10141"/>
    </source>
</evidence>
<feature type="compositionally biased region" description="Polar residues" evidence="7">
    <location>
        <begin position="22"/>
        <end position="31"/>
    </location>
</feature>
<dbReference type="InterPro" id="IPR011009">
    <property type="entry name" value="Kinase-like_dom_sf"/>
</dbReference>
<feature type="region of interest" description="Disordered" evidence="7">
    <location>
        <begin position="805"/>
        <end position="902"/>
    </location>
</feature>
<feature type="compositionally biased region" description="Polar residues" evidence="7">
    <location>
        <begin position="708"/>
        <end position="718"/>
    </location>
</feature>
<feature type="binding site" evidence="6">
    <location>
        <position position="119"/>
    </location>
    <ligand>
        <name>ATP</name>
        <dbReference type="ChEBI" id="CHEBI:30616"/>
    </ligand>
</feature>
<dbReference type="GeneID" id="91094374"/>
<dbReference type="RefSeq" id="XP_066075554.1">
    <property type="nucleotide sequence ID" value="XM_066219457.1"/>
</dbReference>
<dbReference type="EMBL" id="CP144101">
    <property type="protein sequence ID" value="WWC88791.1"/>
    <property type="molecule type" value="Genomic_DNA"/>
</dbReference>
<dbReference type="InterPro" id="IPR017441">
    <property type="entry name" value="Protein_kinase_ATP_BS"/>
</dbReference>
<dbReference type="SMART" id="SM00220">
    <property type="entry name" value="S_TKc"/>
    <property type="match status" value="1"/>
</dbReference>
<feature type="region of interest" description="Disordered" evidence="7">
    <location>
        <begin position="632"/>
        <end position="685"/>
    </location>
</feature>
<keyword evidence="3 6" id="KW-0547">Nucleotide-binding</keyword>
<dbReference type="PROSITE" id="PS50011">
    <property type="entry name" value="PROTEIN_KINASE_DOM"/>
    <property type="match status" value="1"/>
</dbReference>
<feature type="compositionally biased region" description="Basic and acidic residues" evidence="7">
    <location>
        <begin position="559"/>
        <end position="578"/>
    </location>
</feature>
<accession>A0AAX4JUB8</accession>
<feature type="compositionally biased region" description="Polar residues" evidence="7">
    <location>
        <begin position="542"/>
        <end position="555"/>
    </location>
</feature>
<evidence type="ECO:0000256" key="4">
    <source>
        <dbReference type="ARBA" id="ARBA00022777"/>
    </source>
</evidence>
<keyword evidence="2" id="KW-0808">Transferase</keyword>
<dbReference type="Gene3D" id="1.10.510.10">
    <property type="entry name" value="Transferase(Phosphotransferase) domain 1"/>
    <property type="match status" value="1"/>
</dbReference>
<dbReference type="GO" id="GO:0004674">
    <property type="term" value="F:protein serine/threonine kinase activity"/>
    <property type="evidence" value="ECO:0007669"/>
    <property type="project" value="UniProtKB-KW"/>
</dbReference>
<feature type="region of interest" description="Disordered" evidence="7">
    <location>
        <begin position="926"/>
        <end position="975"/>
    </location>
</feature>
<dbReference type="GO" id="GO:0005524">
    <property type="term" value="F:ATP binding"/>
    <property type="evidence" value="ECO:0007669"/>
    <property type="project" value="UniProtKB-UniRule"/>
</dbReference>
<dbReference type="PROSITE" id="PS00107">
    <property type="entry name" value="PROTEIN_KINASE_ATP"/>
    <property type="match status" value="1"/>
</dbReference>
<dbReference type="AlphaFoldDB" id="A0AAX4JUB8"/>
<dbReference type="PANTHER" id="PTHR24349">
    <property type="entry name" value="SERINE/THREONINE-PROTEIN KINASE"/>
    <property type="match status" value="1"/>
</dbReference>
<feature type="compositionally biased region" description="Basic and acidic residues" evidence="7">
    <location>
        <begin position="954"/>
        <end position="963"/>
    </location>
</feature>
<reference evidence="9 10" key="1">
    <citation type="submission" date="2024-01" db="EMBL/GenBank/DDBJ databases">
        <title>Comparative genomics of Cryptococcus and Kwoniella reveals pathogenesis evolution and contrasting modes of karyotype evolution via chromosome fusion or intercentromeric recombination.</title>
        <authorList>
            <person name="Coelho M.A."/>
            <person name="David-Palma M."/>
            <person name="Shea T."/>
            <person name="Bowers K."/>
            <person name="McGinley-Smith S."/>
            <person name="Mohammad A.W."/>
            <person name="Gnirke A."/>
            <person name="Yurkov A.M."/>
            <person name="Nowrousian M."/>
            <person name="Sun S."/>
            <person name="Cuomo C.A."/>
            <person name="Heitman J."/>
        </authorList>
    </citation>
    <scope>NUCLEOTIDE SEQUENCE [LARGE SCALE GENOMIC DNA]</scope>
    <source>
        <strain evidence="9 10">CBS 6074</strain>
    </source>
</reference>
<feature type="compositionally biased region" description="Basic residues" evidence="7">
    <location>
        <begin position="727"/>
        <end position="737"/>
    </location>
</feature>
<evidence type="ECO:0000313" key="10">
    <source>
        <dbReference type="Proteomes" id="UP001355207"/>
    </source>
</evidence>
<feature type="compositionally biased region" description="Basic and acidic residues" evidence="7">
    <location>
        <begin position="834"/>
        <end position="867"/>
    </location>
</feature>
<dbReference type="InterPro" id="IPR000719">
    <property type="entry name" value="Prot_kinase_dom"/>
</dbReference>
<feature type="compositionally biased region" description="Basic and acidic residues" evidence="7">
    <location>
        <begin position="926"/>
        <end position="936"/>
    </location>
</feature>
<dbReference type="Pfam" id="PF00069">
    <property type="entry name" value="Pkinase"/>
    <property type="match status" value="1"/>
</dbReference>
<feature type="domain" description="Protein kinase" evidence="8">
    <location>
        <begin position="91"/>
        <end position="380"/>
    </location>
</feature>
<dbReference type="Proteomes" id="UP001355207">
    <property type="component" value="Chromosome 4"/>
</dbReference>